<evidence type="ECO:0000313" key="5">
    <source>
        <dbReference type="EMBL" id="GAN45259.1"/>
    </source>
</evidence>
<sequence>MGAERRPRLLVLASTYPRWADDHEPGFVHELARRLVRRFEVVVLTSSCPGAQACEFRDGVRIVRYRYAPRRLESLVYGGGITSHLRKSPWKWLLVPGFIASMMWSVRRLVRDFRPDIIHAHWIVPQGLAIALLSALDGTLPPVVVTSHGADLFTLRGWPFNVLKRYAVRRAAAVTVVSSVMCAEVARLGVSQERIAVVPMGVDLVGRFTPDAMTPRSRDRILFVGRPVAKKGVRHLIDAMAAVVLARPRARLVVAGFGPELPALRDRVQALGLSTHVDFLGPVPQDALPRLYREAALFVAPFVEAEGGDQEGLGLVVVEALGCGAPVIVGDVPAVGDVLVEGGGWRVSAGDTRALAGAIVALLDDEPRARIMADTGREAALARFSWDAVAEKYGDLLKRVARVPS</sequence>
<dbReference type="HOGENOM" id="CLU_009583_2_4_6"/>
<gene>
    <name evidence="5" type="ORF">MBSD_1805</name>
</gene>
<dbReference type="PANTHER" id="PTHR12526">
    <property type="entry name" value="GLYCOSYLTRANSFERASE"/>
    <property type="match status" value="1"/>
</dbReference>
<dbReference type="OrthoDB" id="4611853at2"/>
<dbReference type="GO" id="GO:0016757">
    <property type="term" value="F:glycosyltransferase activity"/>
    <property type="evidence" value="ECO:0007669"/>
    <property type="project" value="UniProtKB-KW"/>
</dbReference>
<evidence type="ECO:0000256" key="1">
    <source>
        <dbReference type="ARBA" id="ARBA00022676"/>
    </source>
</evidence>
<dbReference type="PANTHER" id="PTHR12526:SF510">
    <property type="entry name" value="D-INOSITOL 3-PHOSPHATE GLYCOSYLTRANSFERASE"/>
    <property type="match status" value="1"/>
</dbReference>
<dbReference type="InterPro" id="IPR028098">
    <property type="entry name" value="Glyco_trans_4-like_N"/>
</dbReference>
<evidence type="ECO:0000259" key="4">
    <source>
        <dbReference type="Pfam" id="PF13439"/>
    </source>
</evidence>
<dbReference type="GO" id="GO:1901135">
    <property type="term" value="P:carbohydrate derivative metabolic process"/>
    <property type="evidence" value="ECO:0007669"/>
    <property type="project" value="UniProtKB-ARBA"/>
</dbReference>
<keyword evidence="1" id="KW-0328">Glycosyltransferase</keyword>
<dbReference type="AlphaFoldDB" id="A0A0U1PAE4"/>
<evidence type="ECO:0000259" key="3">
    <source>
        <dbReference type="Pfam" id="PF00534"/>
    </source>
</evidence>
<keyword evidence="2 5" id="KW-0808">Transferase</keyword>
<reference evidence="5" key="1">
    <citation type="submission" date="2015-03" db="EMBL/GenBank/DDBJ databases">
        <title>Draft genome sequence of Mizugakiibacter sediminis skMP5.</title>
        <authorList>
            <person name="Watanabe T."/>
            <person name="Kojima H."/>
            <person name="Fukui M."/>
        </authorList>
    </citation>
    <scope>NUCLEOTIDE SEQUENCE</scope>
    <source>
        <strain evidence="5">SkMP5</strain>
    </source>
</reference>
<feature type="domain" description="Glycosyltransferase subfamily 4-like N-terminal" evidence="4">
    <location>
        <begin position="28"/>
        <end position="204"/>
    </location>
</feature>
<dbReference type="Pfam" id="PF00534">
    <property type="entry name" value="Glycos_transf_1"/>
    <property type="match status" value="1"/>
</dbReference>
<proteinExistence type="predicted"/>
<dbReference type="SUPFAM" id="SSF53756">
    <property type="entry name" value="UDP-Glycosyltransferase/glycogen phosphorylase"/>
    <property type="match status" value="1"/>
</dbReference>
<organism evidence="5">
    <name type="scientific">Mizugakiibacter sediminis</name>
    <dbReference type="NCBI Taxonomy" id="1475481"/>
    <lineage>
        <taxon>Bacteria</taxon>
        <taxon>Pseudomonadati</taxon>
        <taxon>Pseudomonadota</taxon>
        <taxon>Gammaproteobacteria</taxon>
        <taxon>Lysobacterales</taxon>
        <taxon>Rhodanobacteraceae</taxon>
        <taxon>Mizugakiibacter</taxon>
    </lineage>
</organism>
<evidence type="ECO:0000256" key="2">
    <source>
        <dbReference type="ARBA" id="ARBA00022679"/>
    </source>
</evidence>
<dbReference type="InterPro" id="IPR001296">
    <property type="entry name" value="Glyco_trans_1"/>
</dbReference>
<dbReference type="Gene3D" id="3.40.50.2000">
    <property type="entry name" value="Glycogen Phosphorylase B"/>
    <property type="match status" value="2"/>
</dbReference>
<name>A0A0U1PAE4_9GAMM</name>
<protein>
    <submittedName>
        <fullName evidence="5">Glycosyl transferase</fullName>
    </submittedName>
</protein>
<feature type="domain" description="Glycosyl transferase family 1" evidence="3">
    <location>
        <begin position="218"/>
        <end position="378"/>
    </location>
</feature>
<accession>A0A0U1PAE4</accession>
<dbReference type="Pfam" id="PF13439">
    <property type="entry name" value="Glyco_transf_4"/>
    <property type="match status" value="1"/>
</dbReference>
<dbReference type="EMBL" id="DF952380">
    <property type="protein sequence ID" value="GAN45259.1"/>
    <property type="molecule type" value="Genomic_DNA"/>
</dbReference>